<dbReference type="Proteomes" id="UP000055590">
    <property type="component" value="Chromosome"/>
</dbReference>
<dbReference type="EMBL" id="CP012332">
    <property type="protein sequence ID" value="AKU91970.1"/>
    <property type="molecule type" value="Genomic_DNA"/>
</dbReference>
<keyword evidence="3" id="KW-1185">Reference proteome</keyword>
<dbReference type="KEGG" id="vin:AKJ08_2357"/>
<dbReference type="AlphaFoldDB" id="A0A0K1PEM8"/>
<dbReference type="RefSeq" id="WP_157370626.1">
    <property type="nucleotide sequence ID" value="NZ_CP012332.1"/>
</dbReference>
<name>A0A0K1PEM8_9BACT</name>
<gene>
    <name evidence="2" type="ORF">AKJ08_2357</name>
</gene>
<protein>
    <submittedName>
        <fullName evidence="2">Uncharacterized protein</fullName>
    </submittedName>
</protein>
<accession>A0A0K1PEM8</accession>
<sequence length="61" mass="6606">MSGARAALGLYCAADPAYVPAAEEVRAELHAARCFADQVRDPSHQDLPRASSERLRTDPKP</sequence>
<evidence type="ECO:0000256" key="1">
    <source>
        <dbReference type="SAM" id="MobiDB-lite"/>
    </source>
</evidence>
<proteinExistence type="predicted"/>
<dbReference type="STRING" id="1391653.AKJ08_2357"/>
<organism evidence="2 3">
    <name type="scientific">Vulgatibacter incomptus</name>
    <dbReference type="NCBI Taxonomy" id="1391653"/>
    <lineage>
        <taxon>Bacteria</taxon>
        <taxon>Pseudomonadati</taxon>
        <taxon>Myxococcota</taxon>
        <taxon>Myxococcia</taxon>
        <taxon>Myxococcales</taxon>
        <taxon>Cystobacterineae</taxon>
        <taxon>Vulgatibacteraceae</taxon>
        <taxon>Vulgatibacter</taxon>
    </lineage>
</organism>
<reference evidence="2 3" key="1">
    <citation type="submission" date="2015-08" db="EMBL/GenBank/DDBJ databases">
        <authorList>
            <person name="Babu N.S."/>
            <person name="Beckwith C.J."/>
            <person name="Beseler K.G."/>
            <person name="Brison A."/>
            <person name="Carone J.V."/>
            <person name="Caskin T.P."/>
            <person name="Diamond M."/>
            <person name="Durham M.E."/>
            <person name="Foxe J.M."/>
            <person name="Go M."/>
            <person name="Henderson B.A."/>
            <person name="Jones I.B."/>
            <person name="McGettigan J.A."/>
            <person name="Micheletti S.J."/>
            <person name="Nasrallah M.E."/>
            <person name="Ortiz D."/>
            <person name="Piller C.R."/>
            <person name="Privatt S.R."/>
            <person name="Schneider S.L."/>
            <person name="Sharp S."/>
            <person name="Smith T.C."/>
            <person name="Stanton J.D."/>
            <person name="Ullery H.E."/>
            <person name="Wilson R.J."/>
            <person name="Serrano M.G."/>
            <person name="Buck G."/>
            <person name="Lee V."/>
            <person name="Wang Y."/>
            <person name="Carvalho R."/>
            <person name="Voegtly L."/>
            <person name="Shi R."/>
            <person name="Duckworth R."/>
            <person name="Johnson A."/>
            <person name="Loviza R."/>
            <person name="Walstead R."/>
            <person name="Shah Z."/>
            <person name="Kiflezghi M."/>
            <person name="Wade K."/>
            <person name="Ball S.L."/>
            <person name="Bradley K.W."/>
            <person name="Asai D.J."/>
            <person name="Bowman C.A."/>
            <person name="Russell D.A."/>
            <person name="Pope W.H."/>
            <person name="Jacobs-Sera D."/>
            <person name="Hendrix R.W."/>
            <person name="Hatfull G.F."/>
        </authorList>
    </citation>
    <scope>NUCLEOTIDE SEQUENCE [LARGE SCALE GENOMIC DNA]</scope>
    <source>
        <strain evidence="2 3">DSM 27710</strain>
    </source>
</reference>
<evidence type="ECO:0000313" key="2">
    <source>
        <dbReference type="EMBL" id="AKU91970.1"/>
    </source>
</evidence>
<feature type="region of interest" description="Disordered" evidence="1">
    <location>
        <begin position="37"/>
        <end position="61"/>
    </location>
</feature>
<feature type="compositionally biased region" description="Basic and acidic residues" evidence="1">
    <location>
        <begin position="38"/>
        <end position="61"/>
    </location>
</feature>
<evidence type="ECO:0000313" key="3">
    <source>
        <dbReference type="Proteomes" id="UP000055590"/>
    </source>
</evidence>